<evidence type="ECO:0000256" key="1">
    <source>
        <dbReference type="SAM" id="MobiDB-lite"/>
    </source>
</evidence>
<proteinExistence type="predicted"/>
<sequence>MGLDVIAMFDPTGIAEMMATFIQPICGPTAFMGEIDDGSLTDALALTTEGYAFNGSYGTWSKVGDGTVTIIFESFDSKDVTVHIHSGGDTVAKVDVDSGETVSWNSTVKELQDKTLYLDRWRAGLLGVPGSGGGSLLMWVPHSSTGGKIELHVQIHGDDEKDENTKQGEGSETDVTQNSASDGGSMADIVIPTPKDETSTSSSGSVEIGFPAPTPSDDDSTTPAPTTVDVNVTPVPTTINTDETKQHNSKDPLCQS</sequence>
<feature type="compositionally biased region" description="Low complexity" evidence="1">
    <location>
        <begin position="221"/>
        <end position="241"/>
    </location>
</feature>
<name>A0A2P4YK64_9STRA</name>
<organism evidence="2 3">
    <name type="scientific">Phytophthora palmivora</name>
    <dbReference type="NCBI Taxonomy" id="4796"/>
    <lineage>
        <taxon>Eukaryota</taxon>
        <taxon>Sar</taxon>
        <taxon>Stramenopiles</taxon>
        <taxon>Oomycota</taxon>
        <taxon>Peronosporomycetes</taxon>
        <taxon>Peronosporales</taxon>
        <taxon>Peronosporaceae</taxon>
        <taxon>Phytophthora</taxon>
    </lineage>
</organism>
<keyword evidence="3" id="KW-1185">Reference proteome</keyword>
<dbReference type="Proteomes" id="UP000237271">
    <property type="component" value="Unassembled WGS sequence"/>
</dbReference>
<dbReference type="AlphaFoldDB" id="A0A2P4YK64"/>
<comment type="caution">
    <text evidence="2">The sequence shown here is derived from an EMBL/GenBank/DDBJ whole genome shotgun (WGS) entry which is preliminary data.</text>
</comment>
<accession>A0A2P4YK64</accession>
<protein>
    <submittedName>
        <fullName evidence="2">Uncharacterized protein</fullName>
    </submittedName>
</protein>
<feature type="region of interest" description="Disordered" evidence="1">
    <location>
        <begin position="159"/>
        <end position="256"/>
    </location>
</feature>
<gene>
    <name evidence="2" type="ORF">PHPALM_4289</name>
</gene>
<evidence type="ECO:0000313" key="3">
    <source>
        <dbReference type="Proteomes" id="UP000237271"/>
    </source>
</evidence>
<dbReference type="OrthoDB" id="123363at2759"/>
<dbReference type="EMBL" id="NCKW01002101">
    <property type="protein sequence ID" value="POM78204.1"/>
    <property type="molecule type" value="Genomic_DNA"/>
</dbReference>
<feature type="compositionally biased region" description="Polar residues" evidence="1">
    <location>
        <begin position="167"/>
        <end position="182"/>
    </location>
</feature>
<evidence type="ECO:0000313" key="2">
    <source>
        <dbReference type="EMBL" id="POM78204.1"/>
    </source>
</evidence>
<reference evidence="2 3" key="1">
    <citation type="journal article" date="2017" name="Genome Biol. Evol.">
        <title>Phytophthora megakarya and P. palmivora, closely related causal agents of cacao black pod rot, underwent increases in genome sizes and gene numbers by different mechanisms.</title>
        <authorList>
            <person name="Ali S.S."/>
            <person name="Shao J."/>
            <person name="Lary D.J."/>
            <person name="Kronmiller B."/>
            <person name="Shen D."/>
            <person name="Strem M.D."/>
            <person name="Amoako-Attah I."/>
            <person name="Akrofi A.Y."/>
            <person name="Begoude B.A."/>
            <person name="Ten Hoopen G.M."/>
            <person name="Coulibaly K."/>
            <person name="Kebe B.I."/>
            <person name="Melnick R.L."/>
            <person name="Guiltinan M.J."/>
            <person name="Tyler B.M."/>
            <person name="Meinhardt L.W."/>
            <person name="Bailey B.A."/>
        </authorList>
    </citation>
    <scope>NUCLEOTIDE SEQUENCE [LARGE SCALE GENOMIC DNA]</scope>
    <source>
        <strain evidence="3">sbr112.9</strain>
    </source>
</reference>